<proteinExistence type="predicted"/>
<dbReference type="Proteomes" id="UP000494165">
    <property type="component" value="Unassembled WGS sequence"/>
</dbReference>
<dbReference type="InterPro" id="IPR032675">
    <property type="entry name" value="LRR_dom_sf"/>
</dbReference>
<evidence type="ECO:0000313" key="1">
    <source>
        <dbReference type="EMBL" id="CAB3374493.1"/>
    </source>
</evidence>
<accession>A0A8S1CZ83</accession>
<keyword evidence="2" id="KW-1185">Reference proteome</keyword>
<name>A0A8S1CZ83_9INSE</name>
<organism evidence="1 2">
    <name type="scientific">Cloeon dipterum</name>
    <dbReference type="NCBI Taxonomy" id="197152"/>
    <lineage>
        <taxon>Eukaryota</taxon>
        <taxon>Metazoa</taxon>
        <taxon>Ecdysozoa</taxon>
        <taxon>Arthropoda</taxon>
        <taxon>Hexapoda</taxon>
        <taxon>Insecta</taxon>
        <taxon>Pterygota</taxon>
        <taxon>Palaeoptera</taxon>
        <taxon>Ephemeroptera</taxon>
        <taxon>Pisciforma</taxon>
        <taxon>Baetidae</taxon>
        <taxon>Cloeon</taxon>
    </lineage>
</organism>
<sequence>MELPGQTMNESFYLRRGTRRGSFLHRFEKEVMQINSFVNDCVSEMRINTSKLLFGSSLKAQCVKAIMDSFRKSPKYFQGVASLPKLLRIEVLKKLSIANKGEKNPIPLLERFKIVTFLMHDIYEFNFKWANPSTNEECEMPMAKFLNLLRPIVDVMFEQLVEKCRNSLQSLVVGEEGHIWYFRHIGASNPVRKDCLLKMVNLRRLELHHHFLQPDEFYSICITLVELEQVHCNLLDTSRKHLFESLNALKKLEIFIFKPWATFHKTYISELPKDDLHQLYLYCMNQFPRIKVVGSVADENVFDENTYLDLDILDEVPLLEISKIGHLRVREPFTEAQAAFYSNITVLGISMDDYSTFEPSDVEILLSFKKIKSLIFYVLPYHTVHFDLIERLLQTYGPNLINLQFHSPMNTCLFIGAILGYCPNLKNLKMYCGPLMDPQLLPNTHLSQQLNSLTELHLVQLWLIKEPACVLINLFTASNLETLVLKQVWLDPLMVHLALCGLNFQKVIAPKLTTLEISVRFPNREGRLYILIGLIKLHIEIHCQKLLHHLIKKSGVQNLFK</sequence>
<comment type="caution">
    <text evidence="1">The sequence shown here is derived from an EMBL/GenBank/DDBJ whole genome shotgun (WGS) entry which is preliminary data.</text>
</comment>
<reference evidence="1 2" key="1">
    <citation type="submission" date="2020-04" db="EMBL/GenBank/DDBJ databases">
        <authorList>
            <person name="Alioto T."/>
            <person name="Alioto T."/>
            <person name="Gomez Garrido J."/>
        </authorList>
    </citation>
    <scope>NUCLEOTIDE SEQUENCE [LARGE SCALE GENOMIC DNA]</scope>
</reference>
<gene>
    <name evidence="1" type="ORF">CLODIP_2_CD13121</name>
</gene>
<dbReference type="Gene3D" id="3.80.10.10">
    <property type="entry name" value="Ribonuclease Inhibitor"/>
    <property type="match status" value="1"/>
</dbReference>
<protein>
    <submittedName>
        <fullName evidence="1">Uncharacterized protein</fullName>
    </submittedName>
</protein>
<dbReference type="AlphaFoldDB" id="A0A8S1CZ83"/>
<evidence type="ECO:0000313" key="2">
    <source>
        <dbReference type="Proteomes" id="UP000494165"/>
    </source>
</evidence>
<dbReference type="EMBL" id="CADEPI010000099">
    <property type="protein sequence ID" value="CAB3374493.1"/>
    <property type="molecule type" value="Genomic_DNA"/>
</dbReference>